<dbReference type="EC" id="2.3.-.-" evidence="2"/>
<dbReference type="EMBL" id="JBHUII010000011">
    <property type="protein sequence ID" value="MFD2207573.1"/>
    <property type="molecule type" value="Genomic_DNA"/>
</dbReference>
<sequence length="166" mass="18591">MVEIRKEEVKDRAQVLQLIHDVFGRWDESDLVKQLYLDDDVIFGLVAEEEGRIVGHVLFSKLEISTDQLVLETAALAPIAVHPDQQKQGIGAALINESLLICRNNEELSGIIVLGNPDYYQRFGFSSKLGARLDTPFKTESFMALEFRSGILPKQAKVKYPSAFGL</sequence>
<dbReference type="Proteomes" id="UP001597294">
    <property type="component" value="Unassembled WGS sequence"/>
</dbReference>
<dbReference type="GO" id="GO:0016746">
    <property type="term" value="F:acyltransferase activity"/>
    <property type="evidence" value="ECO:0007669"/>
    <property type="project" value="UniProtKB-KW"/>
</dbReference>
<keyword evidence="2" id="KW-0808">Transferase</keyword>
<keyword evidence="3" id="KW-1185">Reference proteome</keyword>
<accession>A0ABW5BRV7</accession>
<name>A0ABW5BRV7_9PROT</name>
<comment type="caution">
    <text evidence="2">The sequence shown here is derived from an EMBL/GenBank/DDBJ whole genome shotgun (WGS) entry which is preliminary data.</text>
</comment>
<dbReference type="Pfam" id="PF13527">
    <property type="entry name" value="Acetyltransf_9"/>
    <property type="match status" value="1"/>
</dbReference>
<dbReference type="InterPro" id="IPR000182">
    <property type="entry name" value="GNAT_dom"/>
</dbReference>
<dbReference type="RefSeq" id="WP_380254326.1">
    <property type="nucleotide sequence ID" value="NZ_JBHUII010000011.1"/>
</dbReference>
<dbReference type="SUPFAM" id="SSF55729">
    <property type="entry name" value="Acyl-CoA N-acyltransferases (Nat)"/>
    <property type="match status" value="1"/>
</dbReference>
<proteinExistence type="predicted"/>
<dbReference type="Gene3D" id="3.40.630.30">
    <property type="match status" value="1"/>
</dbReference>
<gene>
    <name evidence="2" type="ORF">ACFSKO_18295</name>
</gene>
<feature type="domain" description="N-acetyltransferase" evidence="1">
    <location>
        <begin position="2"/>
        <end position="148"/>
    </location>
</feature>
<dbReference type="PROSITE" id="PS51186">
    <property type="entry name" value="GNAT"/>
    <property type="match status" value="1"/>
</dbReference>
<protein>
    <submittedName>
        <fullName evidence="2">GNAT family N-acetyltransferase</fullName>
        <ecNumber evidence="2">2.3.-.-</ecNumber>
    </submittedName>
</protein>
<evidence type="ECO:0000259" key="1">
    <source>
        <dbReference type="PROSITE" id="PS51186"/>
    </source>
</evidence>
<dbReference type="CDD" id="cd04301">
    <property type="entry name" value="NAT_SF"/>
    <property type="match status" value="1"/>
</dbReference>
<evidence type="ECO:0000313" key="3">
    <source>
        <dbReference type="Proteomes" id="UP001597294"/>
    </source>
</evidence>
<evidence type="ECO:0000313" key="2">
    <source>
        <dbReference type="EMBL" id="MFD2207573.1"/>
    </source>
</evidence>
<organism evidence="2 3">
    <name type="scientific">Kiloniella antarctica</name>
    <dbReference type="NCBI Taxonomy" id="1550907"/>
    <lineage>
        <taxon>Bacteria</taxon>
        <taxon>Pseudomonadati</taxon>
        <taxon>Pseudomonadota</taxon>
        <taxon>Alphaproteobacteria</taxon>
        <taxon>Rhodospirillales</taxon>
        <taxon>Kiloniellaceae</taxon>
        <taxon>Kiloniella</taxon>
    </lineage>
</organism>
<keyword evidence="2" id="KW-0012">Acyltransferase</keyword>
<reference evidence="3" key="1">
    <citation type="journal article" date="2019" name="Int. J. Syst. Evol. Microbiol.">
        <title>The Global Catalogue of Microorganisms (GCM) 10K type strain sequencing project: providing services to taxonomists for standard genome sequencing and annotation.</title>
        <authorList>
            <consortium name="The Broad Institute Genomics Platform"/>
            <consortium name="The Broad Institute Genome Sequencing Center for Infectious Disease"/>
            <person name="Wu L."/>
            <person name="Ma J."/>
        </authorList>
    </citation>
    <scope>NUCLEOTIDE SEQUENCE [LARGE SCALE GENOMIC DNA]</scope>
    <source>
        <strain evidence="3">CGMCC 4.7192</strain>
    </source>
</reference>
<dbReference type="InterPro" id="IPR016181">
    <property type="entry name" value="Acyl_CoA_acyltransferase"/>
</dbReference>